<evidence type="ECO:0000259" key="1">
    <source>
        <dbReference type="Pfam" id="PF21168"/>
    </source>
</evidence>
<organism evidence="2 3">
    <name type="scientific">Novimethylophilus kurashikiensis</name>
    <dbReference type="NCBI Taxonomy" id="1825523"/>
    <lineage>
        <taxon>Bacteria</taxon>
        <taxon>Pseudomonadati</taxon>
        <taxon>Pseudomonadota</taxon>
        <taxon>Betaproteobacteria</taxon>
        <taxon>Nitrosomonadales</taxon>
        <taxon>Methylophilaceae</taxon>
        <taxon>Novimethylophilus</taxon>
    </lineage>
</organism>
<dbReference type="Gene3D" id="3.30.1330.40">
    <property type="entry name" value="RutC-like"/>
    <property type="match status" value="1"/>
</dbReference>
<dbReference type="CDD" id="cd06153">
    <property type="entry name" value="YjgF_YER057c_UK114_like_5"/>
    <property type="match status" value="1"/>
</dbReference>
<dbReference type="SUPFAM" id="SSF55298">
    <property type="entry name" value="YjgF-like"/>
    <property type="match status" value="1"/>
</dbReference>
<dbReference type="InterPro" id="IPR049368">
    <property type="entry name" value="FkbO_Hyg5-like_N"/>
</dbReference>
<sequence>MASTLRFLHSASAQDAALADPSLLGVLAFSQEPSSVSAPLLQITTAYNDASLELWLGKGKTISGNSGDISYRHDGEYLFGTLHIDEPLGGSIPPLQQATESAYRQIFTLMASLGYPVSLRFWNYIADINAVTHGLERYRQFNLGRQEAYLASGREIKDDLPAACALGIDQGPLSIAFLAGRTPGLPIENPRQISAYDYPQDYGPRSPTFSRAYLLPQAGLLLISGTASIVGHKTVHAGDVRAQTRETLANLQAVITAANQHLPGIEPKHLACRVYIRNAEDRSAITQEIERIWGADIQASFVRADICRADLLLEIEATADRNAALNAS</sequence>
<dbReference type="RefSeq" id="WP_227871567.1">
    <property type="nucleotide sequence ID" value="NZ_BDOQ01000025.1"/>
</dbReference>
<reference evidence="2 3" key="1">
    <citation type="journal article" date="2018" name="Environ. Microbiol.">
        <title>Isolation and genomic characterization of Novimethylophilus kurashikiensis gen. nov. sp. nov., a new lanthanide-dependent methylotrophic species of Methylophilaceae.</title>
        <authorList>
            <person name="Lv H."/>
            <person name="Sahin N."/>
            <person name="Tani A."/>
        </authorList>
    </citation>
    <scope>NUCLEOTIDE SEQUENCE [LARGE SCALE GENOMIC DNA]</scope>
    <source>
        <strain evidence="2 3">La2-4</strain>
    </source>
</reference>
<accession>A0A2R5FCR2</accession>
<dbReference type="Proteomes" id="UP000245081">
    <property type="component" value="Unassembled WGS sequence"/>
</dbReference>
<evidence type="ECO:0000313" key="2">
    <source>
        <dbReference type="EMBL" id="GBG15997.1"/>
    </source>
</evidence>
<evidence type="ECO:0000313" key="3">
    <source>
        <dbReference type="Proteomes" id="UP000245081"/>
    </source>
</evidence>
<gene>
    <name evidence="2" type="ORF">NMK_3620</name>
</gene>
<keyword evidence="3" id="KW-1185">Reference proteome</keyword>
<dbReference type="InterPro" id="IPR035959">
    <property type="entry name" value="RutC-like_sf"/>
</dbReference>
<dbReference type="AlphaFoldDB" id="A0A2R5FCR2"/>
<name>A0A2R5FCR2_9PROT</name>
<protein>
    <recommendedName>
        <fullName evidence="1">Chorismatase FkbO/Hyg5-like N-terminal domain-containing protein</fullName>
    </recommendedName>
</protein>
<dbReference type="EMBL" id="BDOQ01000025">
    <property type="protein sequence ID" value="GBG15997.1"/>
    <property type="molecule type" value="Genomic_DNA"/>
</dbReference>
<dbReference type="Pfam" id="PF21168">
    <property type="entry name" value="FkbO_Hyg5-like_N"/>
    <property type="match status" value="1"/>
</dbReference>
<proteinExistence type="predicted"/>
<comment type="caution">
    <text evidence="2">The sequence shown here is derived from an EMBL/GenBank/DDBJ whole genome shotgun (WGS) entry which is preliminary data.</text>
</comment>
<feature type="domain" description="Chorismatase FkbO/Hyg5-like N-terminal" evidence="1">
    <location>
        <begin position="53"/>
        <end position="179"/>
    </location>
</feature>